<dbReference type="PANTHER" id="PTHR10683">
    <property type="entry name" value="TRANSALDOLASE"/>
    <property type="match status" value="1"/>
</dbReference>
<comment type="pathway">
    <text evidence="3 11">Carbohydrate degradation; pentose phosphate pathway; D-glyceraldehyde 3-phosphate and beta-D-fructose 6-phosphate from D-ribose 5-phosphate and D-xylulose 5-phosphate (non-oxidative stage): step 2/3.</text>
</comment>
<evidence type="ECO:0000313" key="13">
    <source>
        <dbReference type="Proteomes" id="UP000272771"/>
    </source>
</evidence>
<keyword evidence="6 11" id="KW-0963">Cytoplasm</keyword>
<evidence type="ECO:0000256" key="6">
    <source>
        <dbReference type="ARBA" id="ARBA00022490"/>
    </source>
</evidence>
<dbReference type="GO" id="GO:0005737">
    <property type="term" value="C:cytoplasm"/>
    <property type="evidence" value="ECO:0007669"/>
    <property type="project" value="UniProtKB-SubCell"/>
</dbReference>
<dbReference type="EMBL" id="LR134533">
    <property type="protein sequence ID" value="VEJ51609.1"/>
    <property type="molecule type" value="Genomic_DNA"/>
</dbReference>
<dbReference type="Proteomes" id="UP000272771">
    <property type="component" value="Chromosome"/>
</dbReference>
<dbReference type="EC" id="2.2.1.2" evidence="5 11"/>
<dbReference type="NCBIfam" id="TIGR00876">
    <property type="entry name" value="tal_mycobact"/>
    <property type="match status" value="1"/>
</dbReference>
<protein>
    <recommendedName>
        <fullName evidence="5 11">Transaldolase</fullName>
        <ecNumber evidence="5 11">2.2.1.2</ecNumber>
    </recommendedName>
</protein>
<dbReference type="GO" id="GO:0005975">
    <property type="term" value="P:carbohydrate metabolic process"/>
    <property type="evidence" value="ECO:0007669"/>
    <property type="project" value="InterPro"/>
</dbReference>
<dbReference type="InterPro" id="IPR013785">
    <property type="entry name" value="Aldolase_TIM"/>
</dbReference>
<keyword evidence="8 11" id="KW-0570">Pentose shunt</keyword>
<dbReference type="InterPro" id="IPR004732">
    <property type="entry name" value="Transaldolase_2"/>
</dbReference>
<evidence type="ECO:0000256" key="9">
    <source>
        <dbReference type="ARBA" id="ARBA00023270"/>
    </source>
</evidence>
<dbReference type="Pfam" id="PF00923">
    <property type="entry name" value="TAL_FSA"/>
    <property type="match status" value="1"/>
</dbReference>
<dbReference type="PANTHER" id="PTHR10683:SF31">
    <property type="entry name" value="TRANSALDOLASE"/>
    <property type="match status" value="1"/>
</dbReference>
<feature type="active site" description="Schiff-base intermediate with substrate" evidence="11">
    <location>
        <position position="138"/>
    </location>
</feature>
<dbReference type="STRING" id="28091.SAMEA3174300_00068"/>
<sequence>MTILSDVKQLGQQIWLDNLSRSLIQNGELAEMLKQGICGITSNPAIFQKAFAGDELYAKEIEELKQQDLSPKQRYETLAIADVRAACDICLPEFQASGGKTGFVSLEVEPDLSHNVEGTVEEAKRLYQTIDRPNVMIKIPATDAGIQALTQLISDGISINLTLLFSRQQTLKAYQGYVTGIQNRINQGLSVDSIHVVASFFISRIDNTLDASLPTHLQGKVAIALAKTAYQDWKQFFASDHFKKLSAQGANPVQLLWASTGVKNPDYPDTLYVDSLIGPDTVNTVPDATLKAFIDHGTAKATLQENHEKAAGILNETVNLGIDLEAMAKRLQEDGLKQFEEAFAKLLEPLK</sequence>
<dbReference type="AlphaFoldDB" id="A0A3S5F9T9"/>
<comment type="similarity">
    <text evidence="4 11">Belongs to the transaldolase family. Type 2 subfamily.</text>
</comment>
<dbReference type="Gene3D" id="3.20.20.70">
    <property type="entry name" value="Aldolase class I"/>
    <property type="match status" value="1"/>
</dbReference>
<evidence type="ECO:0000256" key="10">
    <source>
        <dbReference type="ARBA" id="ARBA00048810"/>
    </source>
</evidence>
<dbReference type="GO" id="GO:0004801">
    <property type="term" value="F:transaldolase activity"/>
    <property type="evidence" value="ECO:0007669"/>
    <property type="project" value="UniProtKB-UniRule"/>
</dbReference>
<name>A0A3S5F9T9_9NEIS</name>
<evidence type="ECO:0000256" key="11">
    <source>
        <dbReference type="HAMAP-Rule" id="MF_00493"/>
    </source>
</evidence>
<accession>A0A3S5F9T9</accession>
<evidence type="ECO:0000256" key="7">
    <source>
        <dbReference type="ARBA" id="ARBA00022679"/>
    </source>
</evidence>
<dbReference type="RefSeq" id="WP_004283844.1">
    <property type="nucleotide sequence ID" value="NZ_CAUJRG010000001.1"/>
</dbReference>
<keyword evidence="7 11" id="KW-0808">Transferase</keyword>
<dbReference type="InterPro" id="IPR001585">
    <property type="entry name" value="TAL/FSA"/>
</dbReference>
<dbReference type="PIRSF" id="PIRSF036915">
    <property type="entry name" value="Trnald_Bac_Plnt"/>
    <property type="match status" value="1"/>
</dbReference>
<evidence type="ECO:0000256" key="3">
    <source>
        <dbReference type="ARBA" id="ARBA00004857"/>
    </source>
</evidence>
<dbReference type="GO" id="GO:0006098">
    <property type="term" value="P:pentose-phosphate shunt"/>
    <property type="evidence" value="ECO:0007669"/>
    <property type="project" value="UniProtKB-UniRule"/>
</dbReference>
<dbReference type="PROSITE" id="PS00958">
    <property type="entry name" value="TRANSALDOLASE_2"/>
    <property type="match status" value="1"/>
</dbReference>
<evidence type="ECO:0000256" key="8">
    <source>
        <dbReference type="ARBA" id="ARBA00023126"/>
    </source>
</evidence>
<dbReference type="UniPathway" id="UPA00115">
    <property type="reaction ID" value="UER00414"/>
</dbReference>
<dbReference type="OrthoDB" id="9809101at2"/>
<reference evidence="12 13" key="1">
    <citation type="submission" date="2018-12" db="EMBL/GenBank/DDBJ databases">
        <authorList>
            <consortium name="Pathogen Informatics"/>
        </authorList>
    </citation>
    <scope>NUCLEOTIDE SEQUENCE [LARGE SCALE GENOMIC DNA]</scope>
    <source>
        <strain evidence="12 13">NCTC12742</strain>
    </source>
</reference>
<comment type="catalytic activity">
    <reaction evidence="10 11">
        <text>D-sedoheptulose 7-phosphate + D-glyceraldehyde 3-phosphate = D-erythrose 4-phosphate + beta-D-fructose 6-phosphate</text>
        <dbReference type="Rhea" id="RHEA:17053"/>
        <dbReference type="ChEBI" id="CHEBI:16897"/>
        <dbReference type="ChEBI" id="CHEBI:57483"/>
        <dbReference type="ChEBI" id="CHEBI:57634"/>
        <dbReference type="ChEBI" id="CHEBI:59776"/>
        <dbReference type="EC" id="2.2.1.2"/>
    </reaction>
</comment>
<evidence type="ECO:0000256" key="4">
    <source>
        <dbReference type="ARBA" id="ARBA00008426"/>
    </source>
</evidence>
<comment type="function">
    <text evidence="1 11">Transaldolase is important for the balance of metabolites in the pentose-phosphate pathway.</text>
</comment>
<evidence type="ECO:0000256" key="5">
    <source>
        <dbReference type="ARBA" id="ARBA00013151"/>
    </source>
</evidence>
<keyword evidence="9 11" id="KW-0704">Schiff base</keyword>
<evidence type="ECO:0000256" key="1">
    <source>
        <dbReference type="ARBA" id="ARBA00003518"/>
    </source>
</evidence>
<organism evidence="12 13">
    <name type="scientific">Neisseria weaveri</name>
    <dbReference type="NCBI Taxonomy" id="28091"/>
    <lineage>
        <taxon>Bacteria</taxon>
        <taxon>Pseudomonadati</taxon>
        <taxon>Pseudomonadota</taxon>
        <taxon>Betaproteobacteria</taxon>
        <taxon>Neisseriales</taxon>
        <taxon>Neisseriaceae</taxon>
        <taxon>Neisseria</taxon>
    </lineage>
</organism>
<evidence type="ECO:0000313" key="12">
    <source>
        <dbReference type="EMBL" id="VEJ51609.1"/>
    </source>
</evidence>
<dbReference type="InterPro" id="IPR018225">
    <property type="entry name" value="Transaldolase_AS"/>
</dbReference>
<evidence type="ECO:0000256" key="2">
    <source>
        <dbReference type="ARBA" id="ARBA00004496"/>
    </source>
</evidence>
<dbReference type="HAMAP" id="MF_00493">
    <property type="entry name" value="Transaldolase_2"/>
    <property type="match status" value="1"/>
</dbReference>
<keyword evidence="13" id="KW-1185">Reference proteome</keyword>
<dbReference type="PROSITE" id="PS01054">
    <property type="entry name" value="TRANSALDOLASE_1"/>
    <property type="match status" value="1"/>
</dbReference>
<dbReference type="SUPFAM" id="SSF51569">
    <property type="entry name" value="Aldolase"/>
    <property type="match status" value="1"/>
</dbReference>
<proteinExistence type="inferred from homology"/>
<gene>
    <name evidence="11 12" type="primary">tal</name>
    <name evidence="12" type="ORF">NCTC12742_01507</name>
</gene>
<comment type="subcellular location">
    <subcellularLocation>
        <location evidence="2 11">Cytoplasm</location>
    </subcellularLocation>
</comment>
<dbReference type="CDD" id="cd00955">
    <property type="entry name" value="Transaldolase_like"/>
    <property type="match status" value="1"/>
</dbReference>
<dbReference type="NCBIfam" id="NF002881">
    <property type="entry name" value="PRK03343.1"/>
    <property type="match status" value="1"/>
</dbReference>